<organism evidence="3 4">
    <name type="scientific">Dietzia aerolata</name>
    <dbReference type="NCBI Taxonomy" id="595984"/>
    <lineage>
        <taxon>Bacteria</taxon>
        <taxon>Bacillati</taxon>
        <taxon>Actinomycetota</taxon>
        <taxon>Actinomycetes</taxon>
        <taxon>Mycobacteriales</taxon>
        <taxon>Dietziaceae</taxon>
        <taxon>Dietzia</taxon>
    </lineage>
</organism>
<dbReference type="SUPFAM" id="SSF51905">
    <property type="entry name" value="FAD/NAD(P)-binding domain"/>
    <property type="match status" value="1"/>
</dbReference>
<gene>
    <name evidence="3" type="ORF">ACFFVD_05075</name>
</gene>
<dbReference type="PANTHER" id="PTHR43539:SF68">
    <property type="entry name" value="FLAVIN-BINDING MONOOXYGENASE-LIKE PROTEIN (AFU_ORTHOLOGUE AFUA_4G09220)"/>
    <property type="match status" value="1"/>
</dbReference>
<dbReference type="Gene3D" id="3.50.50.60">
    <property type="entry name" value="FAD/NAD(P)-binding domain"/>
    <property type="match status" value="1"/>
</dbReference>
<dbReference type="RefSeq" id="WP_380023141.1">
    <property type="nucleotide sequence ID" value="NZ_JBHMDY010000004.1"/>
</dbReference>
<keyword evidence="1" id="KW-0560">Oxidoreductase</keyword>
<feature type="compositionally biased region" description="Basic and acidic residues" evidence="2">
    <location>
        <begin position="18"/>
        <end position="27"/>
    </location>
</feature>
<dbReference type="InterPro" id="IPR032710">
    <property type="entry name" value="NTF2-like_dom_sf"/>
</dbReference>
<comment type="caution">
    <text evidence="3">The sequence shown here is derived from an EMBL/GenBank/DDBJ whole genome shotgun (WGS) entry which is preliminary data.</text>
</comment>
<evidence type="ECO:0000313" key="4">
    <source>
        <dbReference type="Proteomes" id="UP001589700"/>
    </source>
</evidence>
<accession>A0ABV5JN92</accession>
<dbReference type="Pfam" id="PF13738">
    <property type="entry name" value="Pyr_redox_3"/>
    <property type="match status" value="1"/>
</dbReference>
<evidence type="ECO:0000256" key="1">
    <source>
        <dbReference type="ARBA" id="ARBA00023002"/>
    </source>
</evidence>
<dbReference type="Proteomes" id="UP001589700">
    <property type="component" value="Unassembled WGS sequence"/>
</dbReference>
<reference evidence="3 4" key="1">
    <citation type="submission" date="2024-09" db="EMBL/GenBank/DDBJ databases">
        <authorList>
            <person name="Sun Q."/>
            <person name="Mori K."/>
        </authorList>
    </citation>
    <scope>NUCLEOTIDE SEQUENCE [LARGE SCALE GENOMIC DNA]</scope>
    <source>
        <strain evidence="3 4">CCM 7659</strain>
    </source>
</reference>
<name>A0ABV5JN92_9ACTN</name>
<dbReference type="SUPFAM" id="SSF54427">
    <property type="entry name" value="NTF2-like"/>
    <property type="match status" value="1"/>
</dbReference>
<sequence length="616" mass="69015">MTQTTEAPAQTGGADQSGADRHRGPDQRVESWLAEFGGALAAGDAERAAGMFEDEGCWRDFVSFTWNLRTLEGRGEIRDMLDAQLAAVAPSGWALDEPATEADGVTEAWIVFETAAGRGWGHLRLRDGRAWTLLTTMQELKGHEEKKGRDRDKGVEHVIRRGRRTWLEQKHDRQETLGYTEQPYAVIIGGGQGGIGLAARLKRLGVPTIVIEKNERAGDSWRKRYKSLHLHDPVWYDHLPYIPFPDDWPVFPAKDKVGDWLEHYTAIMDLDYWSGTQCLGAEFDEAAGTWRVRVDRRGEEVELRPTQLIFALGVSGYPNIPHFEGAEDFAGEQWHSSEFTGEGDVEGKRAIVIGSNNSAHDICAALWDHGADVTMIQRSSTHISRSESLMSLALGPLYSEEALEAGVTTEKADMLFASWPYRLLPDAQIPVYEQMAEQDATFYEELRGVGFDLDFGEDGSGLFLKYLRRGSGYYIDVGASQLLIDREVALERGQVTRILPEGVEIDGERVLPADLIVYATGYGSMNQWLVDLVSQEVADRVGKVWGYGSDTTRDPGPWEGELRNMWKPTNVEQLWIHGGNLHQSRHYSKYLALQLKARMEGVPTPVYRVQESHHPS</sequence>
<evidence type="ECO:0000256" key="2">
    <source>
        <dbReference type="SAM" id="MobiDB-lite"/>
    </source>
</evidence>
<dbReference type="PRINTS" id="PR00411">
    <property type="entry name" value="PNDRDTASEI"/>
</dbReference>
<dbReference type="InterPro" id="IPR036188">
    <property type="entry name" value="FAD/NAD-bd_sf"/>
</dbReference>
<dbReference type="InterPro" id="IPR050982">
    <property type="entry name" value="Auxin_biosynth/cation_transpt"/>
</dbReference>
<dbReference type="EMBL" id="JBHMDY010000004">
    <property type="protein sequence ID" value="MFB9259168.1"/>
    <property type="molecule type" value="Genomic_DNA"/>
</dbReference>
<evidence type="ECO:0000313" key="3">
    <source>
        <dbReference type="EMBL" id="MFB9259168.1"/>
    </source>
</evidence>
<proteinExistence type="predicted"/>
<keyword evidence="4" id="KW-1185">Reference proteome</keyword>
<feature type="region of interest" description="Disordered" evidence="2">
    <location>
        <begin position="1"/>
        <end position="27"/>
    </location>
</feature>
<dbReference type="Gene3D" id="3.10.450.50">
    <property type="match status" value="1"/>
</dbReference>
<dbReference type="PANTHER" id="PTHR43539">
    <property type="entry name" value="FLAVIN-BINDING MONOOXYGENASE-LIKE PROTEIN (AFU_ORTHOLOGUE AFUA_4G09220)"/>
    <property type="match status" value="1"/>
</dbReference>
<protein>
    <submittedName>
        <fullName evidence="3">NAD(P)-binding domain-containing protein</fullName>
    </submittedName>
</protein>